<feature type="transmembrane region" description="Helical" evidence="1">
    <location>
        <begin position="201"/>
        <end position="225"/>
    </location>
</feature>
<reference evidence="2" key="1">
    <citation type="journal article" date="2021" name="PeerJ">
        <title>Extensive microbial diversity within the chicken gut microbiome revealed by metagenomics and culture.</title>
        <authorList>
            <person name="Gilroy R."/>
            <person name="Ravi A."/>
            <person name="Getino M."/>
            <person name="Pursley I."/>
            <person name="Horton D.L."/>
            <person name="Alikhan N.F."/>
            <person name="Baker D."/>
            <person name="Gharbi K."/>
            <person name="Hall N."/>
            <person name="Watson M."/>
            <person name="Adriaenssens E.M."/>
            <person name="Foster-Nyarko E."/>
            <person name="Jarju S."/>
            <person name="Secka A."/>
            <person name="Antonio M."/>
            <person name="Oren A."/>
            <person name="Chaudhuri R.R."/>
            <person name="La Ragione R."/>
            <person name="Hildebrand F."/>
            <person name="Pallen M.J."/>
        </authorList>
    </citation>
    <scope>NUCLEOTIDE SEQUENCE</scope>
    <source>
        <strain evidence="2">CHK196-7946</strain>
    </source>
</reference>
<gene>
    <name evidence="2" type="ORF">H9697_09020</name>
</gene>
<protein>
    <submittedName>
        <fullName evidence="2">Uncharacterized protein</fullName>
    </submittedName>
</protein>
<feature type="transmembrane region" description="Helical" evidence="1">
    <location>
        <begin position="304"/>
        <end position="328"/>
    </location>
</feature>
<keyword evidence="1" id="KW-0812">Transmembrane</keyword>
<feature type="transmembrane region" description="Helical" evidence="1">
    <location>
        <begin position="21"/>
        <end position="42"/>
    </location>
</feature>
<proteinExistence type="predicted"/>
<feature type="transmembrane region" description="Helical" evidence="1">
    <location>
        <begin position="335"/>
        <end position="354"/>
    </location>
</feature>
<dbReference type="PANTHER" id="PTHR37305:SF1">
    <property type="entry name" value="MEMBRANE PROTEIN"/>
    <property type="match status" value="1"/>
</dbReference>
<organism evidence="2 3">
    <name type="scientific">Candidatus Mediterraneibacter faecavium</name>
    <dbReference type="NCBI Taxonomy" id="2838668"/>
    <lineage>
        <taxon>Bacteria</taxon>
        <taxon>Bacillati</taxon>
        <taxon>Bacillota</taxon>
        <taxon>Clostridia</taxon>
        <taxon>Lachnospirales</taxon>
        <taxon>Lachnospiraceae</taxon>
        <taxon>Mediterraneibacter</taxon>
    </lineage>
</organism>
<keyword evidence="1" id="KW-1133">Transmembrane helix</keyword>
<dbReference type="AlphaFoldDB" id="A0A9D2QAP3"/>
<feature type="transmembrane region" description="Helical" evidence="1">
    <location>
        <begin position="396"/>
        <end position="413"/>
    </location>
</feature>
<dbReference type="PANTHER" id="PTHR37305">
    <property type="entry name" value="INTEGRAL MEMBRANE PROTEIN-RELATED"/>
    <property type="match status" value="1"/>
</dbReference>
<accession>A0A9D2QAP3</accession>
<evidence type="ECO:0000256" key="1">
    <source>
        <dbReference type="SAM" id="Phobius"/>
    </source>
</evidence>
<evidence type="ECO:0000313" key="2">
    <source>
        <dbReference type="EMBL" id="HJC75068.1"/>
    </source>
</evidence>
<dbReference type="EMBL" id="DWVY01000047">
    <property type="protein sequence ID" value="HJC75068.1"/>
    <property type="molecule type" value="Genomic_DNA"/>
</dbReference>
<keyword evidence="1" id="KW-0472">Membrane</keyword>
<dbReference type="Proteomes" id="UP000823902">
    <property type="component" value="Unassembled WGS sequence"/>
</dbReference>
<evidence type="ECO:0000313" key="3">
    <source>
        <dbReference type="Proteomes" id="UP000823902"/>
    </source>
</evidence>
<comment type="caution">
    <text evidence="2">The sequence shown here is derived from an EMBL/GenBank/DDBJ whole genome shotgun (WGS) entry which is preliminary data.</text>
</comment>
<feature type="transmembrane region" description="Helical" evidence="1">
    <location>
        <begin position="246"/>
        <end position="267"/>
    </location>
</feature>
<name>A0A9D2QAP3_9FIRM</name>
<sequence length="421" mass="46842">MYNLWTLIKYEYKKLFQRKSVWIATLTLMALAAVSVVLPPFISVVSSNGGSSYTAYDSYQVQRKLAADLKGRPLDDELLKEMSDAYAAERESTEPIPAFPDSAVPYSVKYDDIYAFVADAYESGIRYGAYTADSQHTSAGEYESPYFTGTAAQLYDVCRADLEKRWEQEYLTEEEIAFLSAKEDAIETPFIYQYCGSYKSMLALFPVLAIMISFLTAVCIPPVSAEEHSRRTDQIVLCTKFGRRPAFLAKLFTAVTFSVGAVLLLFLSTAVPSFVIYGTEGIHAQIQFASFECTWDLTVGQGVLIILGISIAAAVMLSCTGLFLAGWFRSSIPAMGILIGFLLISSVLNIPGQFRVLSQIWSYRPTALIEMTGSLMEHRLVPFFGTYLASYQAGPVLYLILALLFAFGGYFVWRRWQAGGR</sequence>
<reference evidence="2" key="2">
    <citation type="submission" date="2021-04" db="EMBL/GenBank/DDBJ databases">
        <authorList>
            <person name="Gilroy R."/>
        </authorList>
    </citation>
    <scope>NUCLEOTIDE SEQUENCE</scope>
    <source>
        <strain evidence="2">CHK196-7946</strain>
    </source>
</reference>